<dbReference type="Gene3D" id="1.10.357.40">
    <property type="entry name" value="YbiA-like"/>
    <property type="match status" value="1"/>
</dbReference>
<keyword evidence="4" id="KW-0326">Glycosidase</keyword>
<dbReference type="InterPro" id="IPR012816">
    <property type="entry name" value="NADAR"/>
</dbReference>
<dbReference type="SUPFAM" id="SSF51445">
    <property type="entry name" value="(Trans)glycosidases"/>
    <property type="match status" value="1"/>
</dbReference>
<feature type="region of interest" description="Disordered" evidence="7">
    <location>
        <begin position="428"/>
        <end position="457"/>
    </location>
</feature>
<feature type="active site" description="Nucleophile" evidence="5">
    <location>
        <position position="142"/>
    </location>
</feature>
<dbReference type="InterPro" id="IPR017853">
    <property type="entry name" value="GH"/>
</dbReference>
<keyword evidence="10" id="KW-1185">Reference proteome</keyword>
<accession>A0A9P7KH54</accession>
<sequence length="642" mass="71917">MAMAFSPQGAPATANVLKRAIPVRSRGCIEAAQNVMDARLGHYPASLVSLAGDRLPKFTPEELSVVHGSSDFFGLNTYTSNLSKPGGEDEYKGKVLTGFIRPDGTQLGTQGHVVWLQSYPPGFRALLNYLYKNYKKPIYVTENGFAAKGETTRPVSEVIHDTDRVEYFRGYTQAMLEAINEDGVDIRSYFAWSKIARFSDVCGTDVRVLDLLGLLDNFEWAEGYATRFGVTYVDYETQERTPKDSAWFLKKHIFSSTSPRNSFVYTMYKFFRKTASNNVSPIDPTQPSPVYSRPLSYAPAKTQKLCAYCKARPTAITPDGREHAYCGRTCAQKDLHPITTVSLGVDLCLGCGMHPKNTSGGRQHQHCSRTCARQWPQTKQVCALSSCTTCITGAFGAYCSAAHLESVPPSKSKLSRIPFLTGMFSNSQQKQSNKLLKKRSQFTSPPPPVQRAPLSAQPLSGYYSAPSPIRHFSRSNPIQPPAQRRILFYDKNAPYYGFTNFSNHPVVYENKKYPTSEHLFQAFKFLGHRPDIAEHLRTFSRRPMEVYQEARKFDNEKRSDWLSGRINIEKMKVALKLKFTQHESLRDELLSTGDAVLVEDSPTDPFWGIGHDGQGQNMLGLALMELREELRASGGSNFLTVP</sequence>
<evidence type="ECO:0000256" key="4">
    <source>
        <dbReference type="ARBA" id="ARBA00023295"/>
    </source>
</evidence>
<dbReference type="Proteomes" id="UP000717328">
    <property type="component" value="Unassembled WGS sequence"/>
</dbReference>
<evidence type="ECO:0000256" key="2">
    <source>
        <dbReference type="ARBA" id="ARBA00012744"/>
    </source>
</evidence>
<dbReference type="EC" id="3.2.1.21" evidence="2"/>
<dbReference type="NCBIfam" id="TIGR02464">
    <property type="entry name" value="ribofla_fusion"/>
    <property type="match status" value="1"/>
</dbReference>
<keyword evidence="3" id="KW-0378">Hydrolase</keyword>
<comment type="similarity">
    <text evidence="1 6">Belongs to the glycosyl hydrolase 1 family.</text>
</comment>
<reference evidence="9" key="2">
    <citation type="submission" date="2021-10" db="EMBL/GenBank/DDBJ databases">
        <title>Phylogenomics reveals ancestral predisposition of the termite-cultivated fungus Termitomyces towards a domesticated lifestyle.</title>
        <authorList>
            <person name="Auxier B."/>
            <person name="Grum-Grzhimaylo A."/>
            <person name="Cardenas M.E."/>
            <person name="Lodge J.D."/>
            <person name="Laessoe T."/>
            <person name="Pedersen O."/>
            <person name="Smith M.E."/>
            <person name="Kuyper T.W."/>
            <person name="Franco-Molano E.A."/>
            <person name="Baroni T.J."/>
            <person name="Aanen D.K."/>
        </authorList>
    </citation>
    <scope>NUCLEOTIDE SEQUENCE</scope>
    <source>
        <strain evidence="9">D49</strain>
    </source>
</reference>
<proteinExistence type="inferred from homology"/>
<evidence type="ECO:0000256" key="3">
    <source>
        <dbReference type="ARBA" id="ARBA00022801"/>
    </source>
</evidence>
<dbReference type="Pfam" id="PF08719">
    <property type="entry name" value="NADAR"/>
    <property type="match status" value="1"/>
</dbReference>
<dbReference type="GO" id="GO:0005975">
    <property type="term" value="P:carbohydrate metabolic process"/>
    <property type="evidence" value="ECO:0007669"/>
    <property type="project" value="InterPro"/>
</dbReference>
<dbReference type="PANTHER" id="PTHR10353">
    <property type="entry name" value="GLYCOSYL HYDROLASE"/>
    <property type="match status" value="1"/>
</dbReference>
<dbReference type="InterPro" id="IPR037238">
    <property type="entry name" value="YbiA-like_sf"/>
</dbReference>
<name>A0A9P7KH54_9AGAR</name>
<reference evidence="9" key="1">
    <citation type="submission" date="2021-02" db="EMBL/GenBank/DDBJ databases">
        <authorList>
            <person name="Nieuwenhuis M."/>
            <person name="Van De Peppel L.J.J."/>
        </authorList>
    </citation>
    <scope>NUCLEOTIDE SEQUENCE</scope>
    <source>
        <strain evidence="9">D49</strain>
    </source>
</reference>
<dbReference type="SUPFAM" id="SSF143990">
    <property type="entry name" value="YbiA-like"/>
    <property type="match status" value="1"/>
</dbReference>
<evidence type="ECO:0000256" key="1">
    <source>
        <dbReference type="ARBA" id="ARBA00010838"/>
    </source>
</evidence>
<protein>
    <recommendedName>
        <fullName evidence="2">beta-glucosidase</fullName>
        <ecNumber evidence="2">3.2.1.21</ecNumber>
    </recommendedName>
</protein>
<evidence type="ECO:0000256" key="6">
    <source>
        <dbReference type="RuleBase" id="RU003690"/>
    </source>
</evidence>
<dbReference type="OrthoDB" id="206452at2759"/>
<dbReference type="PRINTS" id="PR00131">
    <property type="entry name" value="GLHYDRLASE1"/>
</dbReference>
<dbReference type="EMBL" id="JABCKI010000500">
    <property type="protein sequence ID" value="KAG5650263.1"/>
    <property type="molecule type" value="Genomic_DNA"/>
</dbReference>
<evidence type="ECO:0000313" key="9">
    <source>
        <dbReference type="EMBL" id="KAG5650263.1"/>
    </source>
</evidence>
<dbReference type="InterPro" id="IPR001360">
    <property type="entry name" value="Glyco_hydro_1"/>
</dbReference>
<evidence type="ECO:0000313" key="10">
    <source>
        <dbReference type="Proteomes" id="UP000717328"/>
    </source>
</evidence>
<evidence type="ECO:0000256" key="5">
    <source>
        <dbReference type="PROSITE-ProRule" id="PRU10055"/>
    </source>
</evidence>
<dbReference type="Gene3D" id="3.20.20.80">
    <property type="entry name" value="Glycosidases"/>
    <property type="match status" value="1"/>
</dbReference>
<dbReference type="PANTHER" id="PTHR10353:SF36">
    <property type="entry name" value="LP05116P"/>
    <property type="match status" value="1"/>
</dbReference>
<feature type="domain" description="NADAR" evidence="8">
    <location>
        <begin position="487"/>
        <end position="631"/>
    </location>
</feature>
<dbReference type="CDD" id="cd15457">
    <property type="entry name" value="NADAR"/>
    <property type="match status" value="1"/>
</dbReference>
<comment type="caution">
    <text evidence="9">The sequence shown here is derived from an EMBL/GenBank/DDBJ whole genome shotgun (WGS) entry which is preliminary data.</text>
</comment>
<evidence type="ECO:0000259" key="8">
    <source>
        <dbReference type="Pfam" id="PF08719"/>
    </source>
</evidence>
<dbReference type="Pfam" id="PF00232">
    <property type="entry name" value="Glyco_hydro_1"/>
    <property type="match status" value="1"/>
</dbReference>
<evidence type="ECO:0000256" key="7">
    <source>
        <dbReference type="SAM" id="MobiDB-lite"/>
    </source>
</evidence>
<dbReference type="InterPro" id="IPR018120">
    <property type="entry name" value="Glyco_hydro_1_AS"/>
</dbReference>
<dbReference type="PROSITE" id="PS00572">
    <property type="entry name" value="GLYCOSYL_HYDROL_F1_1"/>
    <property type="match status" value="1"/>
</dbReference>
<dbReference type="GO" id="GO:0008422">
    <property type="term" value="F:beta-glucosidase activity"/>
    <property type="evidence" value="ECO:0007669"/>
    <property type="project" value="TreeGrafter"/>
</dbReference>
<dbReference type="AlphaFoldDB" id="A0A9P7KH54"/>
<organism evidence="9 10">
    <name type="scientific">Sphagnurus paluster</name>
    <dbReference type="NCBI Taxonomy" id="117069"/>
    <lineage>
        <taxon>Eukaryota</taxon>
        <taxon>Fungi</taxon>
        <taxon>Dikarya</taxon>
        <taxon>Basidiomycota</taxon>
        <taxon>Agaricomycotina</taxon>
        <taxon>Agaricomycetes</taxon>
        <taxon>Agaricomycetidae</taxon>
        <taxon>Agaricales</taxon>
        <taxon>Tricholomatineae</taxon>
        <taxon>Lyophyllaceae</taxon>
        <taxon>Sphagnurus</taxon>
    </lineage>
</organism>
<gene>
    <name evidence="9" type="ORF">H0H81_000133</name>
</gene>